<dbReference type="InterPro" id="IPR017905">
    <property type="entry name" value="ERV/ALR_sulphydryl_oxidase"/>
</dbReference>
<dbReference type="FunFam" id="1.20.120.310:FF:000003">
    <property type="entry name" value="Sulfhydryl oxidase"/>
    <property type="match status" value="1"/>
</dbReference>
<dbReference type="GO" id="GO:0034599">
    <property type="term" value="P:cellular response to oxidative stress"/>
    <property type="evidence" value="ECO:0007669"/>
    <property type="project" value="EnsemblFungi"/>
</dbReference>
<dbReference type="InterPro" id="IPR039799">
    <property type="entry name" value="ALR/ERV"/>
</dbReference>
<keyword evidence="12" id="KW-1185">Reference proteome</keyword>
<comment type="cofactor">
    <cofactor evidence="1 8">
        <name>FAD</name>
        <dbReference type="ChEBI" id="CHEBI:57692"/>
    </cofactor>
</comment>
<dbReference type="GO" id="GO:0005758">
    <property type="term" value="C:mitochondrial intermembrane space"/>
    <property type="evidence" value="ECO:0007669"/>
    <property type="project" value="UniProtKB-SubCell"/>
</dbReference>
<feature type="compositionally biased region" description="Polar residues" evidence="9">
    <location>
        <begin position="1"/>
        <end position="20"/>
    </location>
</feature>
<dbReference type="GO" id="GO:0160203">
    <property type="term" value="P:mitochondrial disulfide relay system"/>
    <property type="evidence" value="ECO:0007669"/>
    <property type="project" value="EnsemblFungi"/>
</dbReference>
<keyword evidence="5 8" id="KW-0560">Oxidoreductase</keyword>
<dbReference type="Gene3D" id="4.10.320.60">
    <property type="match status" value="1"/>
</dbReference>
<dbReference type="SUPFAM" id="SSF69000">
    <property type="entry name" value="FAD-dependent thiol oxidase"/>
    <property type="match status" value="1"/>
</dbReference>
<dbReference type="GO" id="GO:0006879">
    <property type="term" value="P:intracellular iron ion homeostasis"/>
    <property type="evidence" value="ECO:0007669"/>
    <property type="project" value="EnsemblFungi"/>
</dbReference>
<dbReference type="InterPro" id="IPR036774">
    <property type="entry name" value="ERV/ALR_sulphydryl_oxid_sf"/>
</dbReference>
<evidence type="ECO:0000256" key="4">
    <source>
        <dbReference type="ARBA" id="ARBA00022827"/>
    </source>
</evidence>
<proteinExistence type="predicted"/>
<organism evidence="11 12">
    <name type="scientific">Tortispora caseinolytica NRRL Y-17796</name>
    <dbReference type="NCBI Taxonomy" id="767744"/>
    <lineage>
        <taxon>Eukaryota</taxon>
        <taxon>Fungi</taxon>
        <taxon>Dikarya</taxon>
        <taxon>Ascomycota</taxon>
        <taxon>Saccharomycotina</taxon>
        <taxon>Trigonopsidomycetes</taxon>
        <taxon>Trigonopsidales</taxon>
        <taxon>Trigonopsidaceae</taxon>
        <taxon>Tortispora</taxon>
    </lineage>
</organism>
<feature type="compositionally biased region" description="Basic and acidic residues" evidence="9">
    <location>
        <begin position="49"/>
        <end position="63"/>
    </location>
</feature>
<feature type="region of interest" description="Disordered" evidence="9">
    <location>
        <begin position="1"/>
        <end position="68"/>
    </location>
</feature>
<comment type="catalytic activity">
    <reaction evidence="8">
        <text>2 R'C(R)SH + O2 = R'C(R)S-S(R)CR' + H2O2</text>
        <dbReference type="Rhea" id="RHEA:17357"/>
        <dbReference type="ChEBI" id="CHEBI:15379"/>
        <dbReference type="ChEBI" id="CHEBI:16240"/>
        <dbReference type="ChEBI" id="CHEBI:16520"/>
        <dbReference type="ChEBI" id="CHEBI:17412"/>
        <dbReference type="EC" id="1.8.3.2"/>
    </reaction>
</comment>
<dbReference type="OrthoDB" id="17199at2759"/>
<comment type="subcellular location">
    <subcellularLocation>
        <location evidence="2">Mitochondrion intermembrane space</location>
    </subcellularLocation>
</comment>
<gene>
    <name evidence="11" type="ORF">CANCADRAFT_57300</name>
</gene>
<evidence type="ECO:0000313" key="11">
    <source>
        <dbReference type="EMBL" id="ODV90893.1"/>
    </source>
</evidence>
<dbReference type="Gene3D" id="1.20.120.310">
    <property type="entry name" value="ERV/ALR sulfhydryl oxidase domain"/>
    <property type="match status" value="1"/>
</dbReference>
<dbReference type="Proteomes" id="UP000095023">
    <property type="component" value="Unassembled WGS sequence"/>
</dbReference>
<dbReference type="PANTHER" id="PTHR12645">
    <property type="entry name" value="ALR/ERV"/>
    <property type="match status" value="1"/>
</dbReference>
<evidence type="ECO:0000256" key="1">
    <source>
        <dbReference type="ARBA" id="ARBA00001974"/>
    </source>
</evidence>
<dbReference type="PANTHER" id="PTHR12645:SF0">
    <property type="entry name" value="FAD-LINKED SULFHYDRYL OXIDASE ALR"/>
    <property type="match status" value="1"/>
</dbReference>
<evidence type="ECO:0000256" key="6">
    <source>
        <dbReference type="ARBA" id="ARBA00023128"/>
    </source>
</evidence>
<keyword evidence="7" id="KW-1015">Disulfide bond</keyword>
<dbReference type="EMBL" id="KV453842">
    <property type="protein sequence ID" value="ODV90893.1"/>
    <property type="molecule type" value="Genomic_DNA"/>
</dbReference>
<keyword evidence="4 8" id="KW-0274">FAD</keyword>
<sequence length="174" mass="19826">MKQGSSNTTAGNTGANSSTNDKPKNIILGKDGKPCRACNTLQDFLGSQPEKKRAMQPRSEKIQSECPPDVEELGRSTWTFLHSMAAYYPENPTAMEQIETAQFIRTFSKLYPCWSCAEDFRKFIAKPENAPRVSSREALSRWICGAHNEVNRKLGKQEFNCNLWKKRWLENDEC</sequence>
<feature type="domain" description="ERV/ALR sulfhydryl oxidase" evidence="10">
    <location>
        <begin position="66"/>
        <end position="168"/>
    </location>
</feature>
<evidence type="ECO:0000256" key="8">
    <source>
        <dbReference type="RuleBase" id="RU371123"/>
    </source>
</evidence>
<dbReference type="Pfam" id="PF04777">
    <property type="entry name" value="Evr1_Alr"/>
    <property type="match status" value="1"/>
</dbReference>
<keyword evidence="6" id="KW-0496">Mitochondrion</keyword>
<evidence type="ECO:0000256" key="7">
    <source>
        <dbReference type="ARBA" id="ARBA00023157"/>
    </source>
</evidence>
<evidence type="ECO:0000256" key="3">
    <source>
        <dbReference type="ARBA" id="ARBA00022630"/>
    </source>
</evidence>
<evidence type="ECO:0000256" key="5">
    <source>
        <dbReference type="ARBA" id="ARBA00023002"/>
    </source>
</evidence>
<dbReference type="PROSITE" id="PS51324">
    <property type="entry name" value="ERV_ALR"/>
    <property type="match status" value="1"/>
</dbReference>
<reference evidence="12" key="1">
    <citation type="submission" date="2016-02" db="EMBL/GenBank/DDBJ databases">
        <title>Comparative genomics of biotechnologically important yeasts.</title>
        <authorList>
            <consortium name="DOE Joint Genome Institute"/>
            <person name="Riley R."/>
            <person name="Haridas S."/>
            <person name="Wolfe K.H."/>
            <person name="Lopes M.R."/>
            <person name="Hittinger C.T."/>
            <person name="Goker M."/>
            <person name="Salamov A."/>
            <person name="Wisecaver J."/>
            <person name="Long T.M."/>
            <person name="Aerts A.L."/>
            <person name="Barry K."/>
            <person name="Choi C."/>
            <person name="Clum A."/>
            <person name="Coughlan A.Y."/>
            <person name="Deshpande S."/>
            <person name="Douglass A.P."/>
            <person name="Hanson S.J."/>
            <person name="Klenk H.-P."/>
            <person name="Labutti K."/>
            <person name="Lapidus A."/>
            <person name="Lindquist E."/>
            <person name="Lipzen A."/>
            <person name="Meier-Kolthoff J.P."/>
            <person name="Ohm R.A."/>
            <person name="Otillar R.P."/>
            <person name="Pangilinan J."/>
            <person name="Peng Y."/>
            <person name="Rokas A."/>
            <person name="Rosa C.A."/>
            <person name="Scheuner C."/>
            <person name="Sibirny A.A."/>
            <person name="Slot J.C."/>
            <person name="Stielow J.B."/>
            <person name="Sun H."/>
            <person name="Kurtzman C.P."/>
            <person name="Blackwell M."/>
            <person name="Jeffries T.W."/>
            <person name="Grigoriev I.V."/>
        </authorList>
    </citation>
    <scope>NUCLEOTIDE SEQUENCE [LARGE SCALE GENOMIC DNA]</scope>
    <source>
        <strain evidence="12">NRRL Y-17796</strain>
    </source>
</reference>
<protein>
    <recommendedName>
        <fullName evidence="8">Sulfhydryl oxidase</fullName>
        <ecNumber evidence="8">1.8.3.2</ecNumber>
    </recommendedName>
</protein>
<evidence type="ECO:0000256" key="9">
    <source>
        <dbReference type="SAM" id="MobiDB-lite"/>
    </source>
</evidence>
<dbReference type="AlphaFoldDB" id="A0A1E4TGQ3"/>
<evidence type="ECO:0000259" key="10">
    <source>
        <dbReference type="PROSITE" id="PS51324"/>
    </source>
</evidence>
<dbReference type="GO" id="GO:0016971">
    <property type="term" value="F:flavin-dependent sulfhydryl oxidase activity"/>
    <property type="evidence" value="ECO:0007669"/>
    <property type="project" value="EnsemblFungi"/>
</dbReference>
<name>A0A1E4TGQ3_9ASCO</name>
<accession>A0A1E4TGQ3</accession>
<dbReference type="EC" id="1.8.3.2" evidence="8"/>
<dbReference type="GO" id="GO:0050660">
    <property type="term" value="F:flavin adenine dinucleotide binding"/>
    <property type="evidence" value="ECO:0007669"/>
    <property type="project" value="TreeGrafter"/>
</dbReference>
<keyword evidence="3 8" id="KW-0285">Flavoprotein</keyword>
<evidence type="ECO:0000313" key="12">
    <source>
        <dbReference type="Proteomes" id="UP000095023"/>
    </source>
</evidence>
<evidence type="ECO:0000256" key="2">
    <source>
        <dbReference type="ARBA" id="ARBA00004569"/>
    </source>
</evidence>